<dbReference type="GO" id="GO:0006508">
    <property type="term" value="P:proteolysis"/>
    <property type="evidence" value="ECO:0007669"/>
    <property type="project" value="UniProtKB-KW"/>
</dbReference>
<dbReference type="EMBL" id="AYKW01000056">
    <property type="protein sequence ID" value="PIL25354.1"/>
    <property type="molecule type" value="Genomic_DNA"/>
</dbReference>
<protein>
    <recommendedName>
        <fullName evidence="7">FTP domain-containing protein</fullName>
    </recommendedName>
</protein>
<accession>A0A2G8RV44</accession>
<evidence type="ECO:0000313" key="8">
    <source>
        <dbReference type="EMBL" id="PIL25354.1"/>
    </source>
</evidence>
<proteinExistence type="predicted"/>
<feature type="signal peptide" evidence="6">
    <location>
        <begin position="1"/>
        <end position="19"/>
    </location>
</feature>
<dbReference type="InterPro" id="IPR011096">
    <property type="entry name" value="FTP_domain"/>
</dbReference>
<evidence type="ECO:0000259" key="7">
    <source>
        <dbReference type="Pfam" id="PF07504"/>
    </source>
</evidence>
<comment type="caution">
    <text evidence="8">The sequence shown here is derived from an EMBL/GenBank/DDBJ whole genome shotgun (WGS) entry which is preliminary data.</text>
</comment>
<dbReference type="AlphaFoldDB" id="A0A2G8RV44"/>
<evidence type="ECO:0000256" key="2">
    <source>
        <dbReference type="ARBA" id="ARBA00022723"/>
    </source>
</evidence>
<evidence type="ECO:0000256" key="1">
    <source>
        <dbReference type="ARBA" id="ARBA00022670"/>
    </source>
</evidence>
<keyword evidence="2" id="KW-0479">Metal-binding</keyword>
<dbReference type="GO" id="GO:0046872">
    <property type="term" value="F:metal ion binding"/>
    <property type="evidence" value="ECO:0007669"/>
    <property type="project" value="UniProtKB-KW"/>
</dbReference>
<dbReference type="PANTHER" id="PTHR33478">
    <property type="entry name" value="EXTRACELLULAR METALLOPROTEINASE MEP"/>
    <property type="match status" value="1"/>
</dbReference>
<keyword evidence="6" id="KW-0732">Signal</keyword>
<reference evidence="8 9" key="1">
    <citation type="journal article" date="2015" name="Sci. Rep.">
        <title>Chromosome-level genome map provides insights into diverse defense mechanisms in the medicinal fungus Ganoderma sinense.</title>
        <authorList>
            <person name="Zhu Y."/>
            <person name="Xu J."/>
            <person name="Sun C."/>
            <person name="Zhou S."/>
            <person name="Xu H."/>
            <person name="Nelson D.R."/>
            <person name="Qian J."/>
            <person name="Song J."/>
            <person name="Luo H."/>
            <person name="Xiang L."/>
            <person name="Li Y."/>
            <person name="Xu Z."/>
            <person name="Ji A."/>
            <person name="Wang L."/>
            <person name="Lu S."/>
            <person name="Hayward A."/>
            <person name="Sun W."/>
            <person name="Li X."/>
            <person name="Schwartz D.C."/>
            <person name="Wang Y."/>
            <person name="Chen S."/>
        </authorList>
    </citation>
    <scope>NUCLEOTIDE SEQUENCE [LARGE SCALE GENOMIC DNA]</scope>
    <source>
        <strain evidence="8 9">ZZ0214-1</strain>
    </source>
</reference>
<dbReference type="GO" id="GO:0008237">
    <property type="term" value="F:metallopeptidase activity"/>
    <property type="evidence" value="ECO:0007669"/>
    <property type="project" value="UniProtKB-KW"/>
</dbReference>
<gene>
    <name evidence="8" type="ORF">GSI_13243</name>
</gene>
<keyword evidence="5" id="KW-0482">Metalloprotease</keyword>
<dbReference type="PANTHER" id="PTHR33478:SF1">
    <property type="entry name" value="EXTRACELLULAR METALLOPROTEINASE MEP"/>
    <property type="match status" value="1"/>
</dbReference>
<keyword evidence="3" id="KW-0378">Hydrolase</keyword>
<sequence>MRHLFVAAVAAAAAGLASALWHGSPHTFSRRKTMGFGPVLSHSSFHTNPVCPACPRAEEPFKVAQIFVENLIGDIPGSSYQIRVDSYTDQATGVTHIYAHQYMYGIEVADGDINLNIKDGVVLSYGSSFFRPQKGASPHTFARDVDPHADYCRALEREVVSQLQKVDVSKPEHGIDREALGQLGDLYDWNCQVVILPDLMAESPDFASADAEEGDLIRALLQFMIAATPNKDMNAKMQINAAKYLSEMRVTFDDYARTFTVDHVPDAVNPVKGRLAFAQVPNGDETTLLLVWKFEVEMEYNWYEVTISAGAPHRIISVVDWVSDSNIHRNEL</sequence>
<name>A0A2G8RV44_9APHY</name>
<keyword evidence="9" id="KW-1185">Reference proteome</keyword>
<dbReference type="Pfam" id="PF07504">
    <property type="entry name" value="FTP"/>
    <property type="match status" value="1"/>
</dbReference>
<evidence type="ECO:0000256" key="6">
    <source>
        <dbReference type="SAM" id="SignalP"/>
    </source>
</evidence>
<evidence type="ECO:0000313" key="9">
    <source>
        <dbReference type="Proteomes" id="UP000230002"/>
    </source>
</evidence>
<feature type="domain" description="FTP" evidence="7">
    <location>
        <begin position="84"/>
        <end position="129"/>
    </location>
</feature>
<dbReference type="OrthoDB" id="3227768at2759"/>
<dbReference type="Proteomes" id="UP000230002">
    <property type="component" value="Unassembled WGS sequence"/>
</dbReference>
<evidence type="ECO:0000256" key="4">
    <source>
        <dbReference type="ARBA" id="ARBA00022833"/>
    </source>
</evidence>
<organism evidence="8 9">
    <name type="scientific">Ganoderma sinense ZZ0214-1</name>
    <dbReference type="NCBI Taxonomy" id="1077348"/>
    <lineage>
        <taxon>Eukaryota</taxon>
        <taxon>Fungi</taxon>
        <taxon>Dikarya</taxon>
        <taxon>Basidiomycota</taxon>
        <taxon>Agaricomycotina</taxon>
        <taxon>Agaricomycetes</taxon>
        <taxon>Polyporales</taxon>
        <taxon>Polyporaceae</taxon>
        <taxon>Ganoderma</taxon>
    </lineage>
</organism>
<keyword evidence="4" id="KW-0862">Zinc</keyword>
<keyword evidence="1" id="KW-0645">Protease</keyword>
<feature type="chain" id="PRO_5013627728" description="FTP domain-containing protein" evidence="6">
    <location>
        <begin position="20"/>
        <end position="332"/>
    </location>
</feature>
<dbReference type="InterPro" id="IPR050371">
    <property type="entry name" value="Fungal_virulence_M36"/>
</dbReference>
<evidence type="ECO:0000256" key="3">
    <source>
        <dbReference type="ARBA" id="ARBA00022801"/>
    </source>
</evidence>
<evidence type="ECO:0000256" key="5">
    <source>
        <dbReference type="ARBA" id="ARBA00023049"/>
    </source>
</evidence>